<organism evidence="3 4">
    <name type="scientific">Exiguobacterium marinum</name>
    <dbReference type="NCBI Taxonomy" id="273528"/>
    <lineage>
        <taxon>Bacteria</taxon>
        <taxon>Bacillati</taxon>
        <taxon>Bacillota</taxon>
        <taxon>Bacilli</taxon>
        <taxon>Bacillales</taxon>
        <taxon>Bacillales Family XII. Incertae Sedis</taxon>
        <taxon>Exiguobacterium</taxon>
    </lineage>
</organism>
<reference evidence="3 4" key="1">
    <citation type="submission" date="2023-02" db="EMBL/GenBank/DDBJ databases">
        <title>A bacterium isolated from plastisphere.</title>
        <authorList>
            <person name="Sun Y."/>
        </authorList>
    </citation>
    <scope>NUCLEOTIDE SEQUENCE [LARGE SCALE GENOMIC DNA]</scope>
    <source>
        <strain evidence="4">a-1</strain>
    </source>
</reference>
<evidence type="ECO:0000313" key="4">
    <source>
        <dbReference type="Proteomes" id="UP001213680"/>
    </source>
</evidence>
<keyword evidence="4" id="KW-1185">Reference proteome</keyword>
<name>A0ABY7WZL0_9BACL</name>
<feature type="domain" description="DZANK-type" evidence="2">
    <location>
        <begin position="84"/>
        <end position="134"/>
    </location>
</feature>
<dbReference type="Pfam" id="PF12773">
    <property type="entry name" value="DZR"/>
    <property type="match status" value="1"/>
</dbReference>
<evidence type="ECO:0000259" key="2">
    <source>
        <dbReference type="Pfam" id="PF12773"/>
    </source>
</evidence>
<accession>A0ABY7WZL0</accession>
<protein>
    <submittedName>
        <fullName evidence="3">Zinc ribbon domain-containing protein</fullName>
    </submittedName>
</protein>
<sequence>MTMWQQQSALLDAAESIKDLQARMEKSKKARGQLLLELGQQQYRQLMQQGRSEEVAQIMEQDVLIYEASRRIRDMQEALKPHRCTSCDTPLEKDAKFCGSCGTPVPQPDVRPKQACNACGSPQPLDASYCACCGGKMEVTA</sequence>
<proteinExistence type="predicted"/>
<dbReference type="RefSeq" id="WP_274356486.1">
    <property type="nucleotide sequence ID" value="NZ_CP118099.1"/>
</dbReference>
<gene>
    <name evidence="3" type="ORF">PTI97_10840</name>
</gene>
<dbReference type="EMBL" id="CP118099">
    <property type="protein sequence ID" value="WDH75314.1"/>
    <property type="molecule type" value="Genomic_DNA"/>
</dbReference>
<evidence type="ECO:0000313" key="3">
    <source>
        <dbReference type="EMBL" id="WDH75314.1"/>
    </source>
</evidence>
<feature type="coiled-coil region" evidence="1">
    <location>
        <begin position="10"/>
        <end position="37"/>
    </location>
</feature>
<keyword evidence="1" id="KW-0175">Coiled coil</keyword>
<dbReference type="Proteomes" id="UP001213680">
    <property type="component" value="Chromosome"/>
</dbReference>
<dbReference type="InterPro" id="IPR025874">
    <property type="entry name" value="DZR"/>
</dbReference>
<evidence type="ECO:0000256" key="1">
    <source>
        <dbReference type="SAM" id="Coils"/>
    </source>
</evidence>